<comment type="similarity">
    <text evidence="1">Belongs to the SIMIBI class G3E GTPase family. ArgK/MeaB subfamily.</text>
</comment>
<dbReference type="PANTHER" id="PTHR43087">
    <property type="entry name" value="LYSINE/ARGININE/ORNITHINE TRANSPORT SYSTEM KINASE"/>
    <property type="match status" value="1"/>
</dbReference>
<dbReference type="GO" id="GO:0003924">
    <property type="term" value="F:GTPase activity"/>
    <property type="evidence" value="ECO:0007669"/>
    <property type="project" value="InterPro"/>
</dbReference>
<keyword evidence="5" id="KW-0143">Chaperone</keyword>
<feature type="compositionally biased region" description="Basic and acidic residues" evidence="6">
    <location>
        <begin position="1"/>
        <end position="33"/>
    </location>
</feature>
<dbReference type="GO" id="GO:0016301">
    <property type="term" value="F:kinase activity"/>
    <property type="evidence" value="ECO:0007669"/>
    <property type="project" value="UniProtKB-KW"/>
</dbReference>
<dbReference type="InterPro" id="IPR052040">
    <property type="entry name" value="GTPase/Isobutyryl-CoA_mutase"/>
</dbReference>
<dbReference type="Gene3D" id="3.40.50.300">
    <property type="entry name" value="P-loop containing nucleotide triphosphate hydrolases"/>
    <property type="match status" value="1"/>
</dbReference>
<dbReference type="SUPFAM" id="SSF52540">
    <property type="entry name" value="P-loop containing nucleoside triphosphate hydrolases"/>
    <property type="match status" value="1"/>
</dbReference>
<dbReference type="CDD" id="cd03114">
    <property type="entry name" value="MMAA-like"/>
    <property type="match status" value="1"/>
</dbReference>
<organism evidence="7 8">
    <name type="scientific">Glycomyces sambucus</name>
    <dbReference type="NCBI Taxonomy" id="380244"/>
    <lineage>
        <taxon>Bacteria</taxon>
        <taxon>Bacillati</taxon>
        <taxon>Actinomycetota</taxon>
        <taxon>Actinomycetes</taxon>
        <taxon>Glycomycetales</taxon>
        <taxon>Glycomycetaceae</taxon>
        <taxon>Glycomyces</taxon>
    </lineage>
</organism>
<dbReference type="OrthoDB" id="9778292at2"/>
<dbReference type="STRING" id="380244.SAMN05216298_4521"/>
<proteinExistence type="inferred from homology"/>
<evidence type="ECO:0000256" key="3">
    <source>
        <dbReference type="ARBA" id="ARBA00022801"/>
    </source>
</evidence>
<gene>
    <name evidence="7" type="ORF">SAMN05216298_4521</name>
</gene>
<keyword evidence="7" id="KW-0418">Kinase</keyword>
<dbReference type="AlphaFoldDB" id="A0A1G9LHT7"/>
<dbReference type="Proteomes" id="UP000198662">
    <property type="component" value="Unassembled WGS sequence"/>
</dbReference>
<evidence type="ECO:0000256" key="4">
    <source>
        <dbReference type="ARBA" id="ARBA00023134"/>
    </source>
</evidence>
<evidence type="ECO:0000313" key="7">
    <source>
        <dbReference type="EMBL" id="SDL61474.1"/>
    </source>
</evidence>
<keyword evidence="8" id="KW-1185">Reference proteome</keyword>
<dbReference type="NCBIfam" id="TIGR00750">
    <property type="entry name" value="lao"/>
    <property type="match status" value="1"/>
</dbReference>
<evidence type="ECO:0000256" key="5">
    <source>
        <dbReference type="ARBA" id="ARBA00023186"/>
    </source>
</evidence>
<dbReference type="InterPro" id="IPR005129">
    <property type="entry name" value="GTPase_ArgK"/>
</dbReference>
<dbReference type="InterPro" id="IPR027417">
    <property type="entry name" value="P-loop_NTPase"/>
</dbReference>
<evidence type="ECO:0000256" key="2">
    <source>
        <dbReference type="ARBA" id="ARBA00022741"/>
    </source>
</evidence>
<dbReference type="PANTHER" id="PTHR43087:SF1">
    <property type="entry name" value="LAO_AO TRANSPORT SYSTEM ATPASE"/>
    <property type="match status" value="1"/>
</dbReference>
<dbReference type="Pfam" id="PF03308">
    <property type="entry name" value="MeaB"/>
    <property type="match status" value="1"/>
</dbReference>
<protein>
    <submittedName>
        <fullName evidence="7">LAO/AO transport system kinase</fullName>
    </submittedName>
</protein>
<accession>A0A1G9LHT7</accession>
<evidence type="ECO:0000256" key="1">
    <source>
        <dbReference type="ARBA" id="ARBA00009625"/>
    </source>
</evidence>
<dbReference type="GO" id="GO:0005525">
    <property type="term" value="F:GTP binding"/>
    <property type="evidence" value="ECO:0007669"/>
    <property type="project" value="UniProtKB-KW"/>
</dbReference>
<sequence>MATGERTLDDRAADGGGRHDRAPSGGAPEDRTRRGTTLQDSALEDTVAAARKGDRRATARLLTVLENDTPAAPALAGLVKGGEAQVVGITGSPGVGKSTLVSALIGAWRAQGLRVGVLAVDPSSPFSGGAILGDRVRMADHALDPGVYIRSIATRGHLGGLAATTGAGVRLLEGLGFDVVIVETVGVGQAEVEIASLADTTLLLLAPGMGDGIQAVKAGVVEIADVYVVNKADRPGADGTVRDLKAMMSLVRREPGEWRQPVCTTVASEAKGVDELIAAIGKHHDWLAEGDRLADQRRRRAAAEIRARVDAALRERFKVTEALAEAVASGETDVASAARSVLGDTG</sequence>
<keyword evidence="7" id="KW-0808">Transferase</keyword>
<feature type="region of interest" description="Disordered" evidence="6">
    <location>
        <begin position="1"/>
        <end position="37"/>
    </location>
</feature>
<keyword evidence="2" id="KW-0547">Nucleotide-binding</keyword>
<dbReference type="RefSeq" id="WP_091053711.1">
    <property type="nucleotide sequence ID" value="NZ_FNGF01000007.1"/>
</dbReference>
<name>A0A1G9LHT7_9ACTN</name>
<keyword evidence="4" id="KW-0342">GTP-binding</keyword>
<keyword evidence="3" id="KW-0378">Hydrolase</keyword>
<dbReference type="EMBL" id="FNGF01000007">
    <property type="protein sequence ID" value="SDL61474.1"/>
    <property type="molecule type" value="Genomic_DNA"/>
</dbReference>
<evidence type="ECO:0000313" key="8">
    <source>
        <dbReference type="Proteomes" id="UP000198662"/>
    </source>
</evidence>
<evidence type="ECO:0000256" key="6">
    <source>
        <dbReference type="SAM" id="MobiDB-lite"/>
    </source>
</evidence>
<reference evidence="8" key="1">
    <citation type="submission" date="2016-10" db="EMBL/GenBank/DDBJ databases">
        <authorList>
            <person name="Varghese N."/>
            <person name="Submissions S."/>
        </authorList>
    </citation>
    <scope>NUCLEOTIDE SEQUENCE [LARGE SCALE GENOMIC DNA]</scope>
    <source>
        <strain evidence="8">CGMCC 4.3147</strain>
    </source>
</reference>